<comment type="caution">
    <text evidence="1">The sequence shown here is derived from an EMBL/GenBank/DDBJ whole genome shotgun (WGS) entry which is preliminary data.</text>
</comment>
<dbReference type="AlphaFoldDB" id="A0AAV0Y8L7"/>
<dbReference type="EMBL" id="CARXXK010001406">
    <property type="protein sequence ID" value="CAI6375987.1"/>
    <property type="molecule type" value="Genomic_DNA"/>
</dbReference>
<organism evidence="1 2">
    <name type="scientific">Macrosiphum euphorbiae</name>
    <name type="common">potato aphid</name>
    <dbReference type="NCBI Taxonomy" id="13131"/>
    <lineage>
        <taxon>Eukaryota</taxon>
        <taxon>Metazoa</taxon>
        <taxon>Ecdysozoa</taxon>
        <taxon>Arthropoda</taxon>
        <taxon>Hexapoda</taxon>
        <taxon>Insecta</taxon>
        <taxon>Pterygota</taxon>
        <taxon>Neoptera</taxon>
        <taxon>Paraneoptera</taxon>
        <taxon>Hemiptera</taxon>
        <taxon>Sternorrhyncha</taxon>
        <taxon>Aphidomorpha</taxon>
        <taxon>Aphidoidea</taxon>
        <taxon>Aphididae</taxon>
        <taxon>Macrosiphini</taxon>
        <taxon>Macrosiphum</taxon>
    </lineage>
</organism>
<evidence type="ECO:0000313" key="2">
    <source>
        <dbReference type="Proteomes" id="UP001160148"/>
    </source>
</evidence>
<reference evidence="1 2" key="1">
    <citation type="submission" date="2023-01" db="EMBL/GenBank/DDBJ databases">
        <authorList>
            <person name="Whitehead M."/>
        </authorList>
    </citation>
    <scope>NUCLEOTIDE SEQUENCE [LARGE SCALE GENOMIC DNA]</scope>
</reference>
<protein>
    <submittedName>
        <fullName evidence="1">Uncharacterized protein</fullName>
    </submittedName>
</protein>
<gene>
    <name evidence="1" type="ORF">MEUPH1_LOCUS29418</name>
</gene>
<keyword evidence="2" id="KW-1185">Reference proteome</keyword>
<evidence type="ECO:0000313" key="1">
    <source>
        <dbReference type="EMBL" id="CAI6375987.1"/>
    </source>
</evidence>
<accession>A0AAV0Y8L7</accession>
<dbReference type="Proteomes" id="UP001160148">
    <property type="component" value="Unassembled WGS sequence"/>
</dbReference>
<proteinExistence type="predicted"/>
<name>A0AAV0Y8L7_9HEMI</name>
<sequence>MCRPLAHQQKRCLLDGHVAGTGKNGVVAFAGVGQNFSISGGTEKTTGEGGGHVRRANMSGRYSEPWVLGGERVCDCRYGGAVLDRRRLRRAE</sequence>